<dbReference type="Proteomes" id="UP000578352">
    <property type="component" value="Unassembled WGS sequence"/>
</dbReference>
<evidence type="ECO:0000313" key="3">
    <source>
        <dbReference type="Proteomes" id="UP000578352"/>
    </source>
</evidence>
<feature type="region of interest" description="Disordered" evidence="1">
    <location>
        <begin position="38"/>
        <end position="111"/>
    </location>
</feature>
<proteinExistence type="predicted"/>
<dbReference type="EMBL" id="JACCFL010000001">
    <property type="protein sequence ID" value="NYJ21714.1"/>
    <property type="molecule type" value="Genomic_DNA"/>
</dbReference>
<gene>
    <name evidence="2" type="ORF">HNR13_000001</name>
</gene>
<comment type="caution">
    <text evidence="2">The sequence shown here is derived from an EMBL/GenBank/DDBJ whole genome shotgun (WGS) entry which is preliminary data.</text>
</comment>
<dbReference type="AlphaFoldDB" id="A0A853CR82"/>
<name>A0A853CR82_9MICO</name>
<protein>
    <submittedName>
        <fullName evidence="2">Uncharacterized protein</fullName>
    </submittedName>
</protein>
<accession>A0A853CR82</accession>
<organism evidence="2 3">
    <name type="scientific">Leifsonia shinshuensis</name>
    <dbReference type="NCBI Taxonomy" id="150026"/>
    <lineage>
        <taxon>Bacteria</taxon>
        <taxon>Bacillati</taxon>
        <taxon>Actinomycetota</taxon>
        <taxon>Actinomycetes</taxon>
        <taxon>Micrococcales</taxon>
        <taxon>Microbacteriaceae</taxon>
        <taxon>Leifsonia</taxon>
    </lineage>
</organism>
<evidence type="ECO:0000256" key="1">
    <source>
        <dbReference type="SAM" id="MobiDB-lite"/>
    </source>
</evidence>
<reference evidence="2 3" key="1">
    <citation type="submission" date="2020-07" db="EMBL/GenBank/DDBJ databases">
        <title>Sequencing the genomes of 1000 actinobacteria strains.</title>
        <authorList>
            <person name="Klenk H.-P."/>
        </authorList>
    </citation>
    <scope>NUCLEOTIDE SEQUENCE [LARGE SCALE GENOMIC DNA]</scope>
    <source>
        <strain evidence="2 3">DSM 15165</strain>
    </source>
</reference>
<dbReference type="RefSeq" id="WP_179603902.1">
    <property type="nucleotide sequence ID" value="NZ_BAABEH010000001.1"/>
</dbReference>
<feature type="compositionally biased region" description="Basic and acidic residues" evidence="1">
    <location>
        <begin position="57"/>
        <end position="86"/>
    </location>
</feature>
<evidence type="ECO:0000313" key="2">
    <source>
        <dbReference type="EMBL" id="NYJ21714.1"/>
    </source>
</evidence>
<sequence length="192" mass="19345">MVLAVTGTGTMIVGTDLIIGGAVAGAVGAGLETWGNARNRDAEKAKVAIPAPPDSGPKPEEPKPEEPKPDEPKPEEPKPDEPKPKGETGLYPDPFGDGGGNPAALPAYDGSGGGNPVALPAYEGSGGGNPVALADSSKTIWGTARLGAMWDDQDGGHGPTPTTVGVRVTVPMFIGPGLLSSVSQISDRTLVY</sequence>